<dbReference type="Gene3D" id="2.60.40.1930">
    <property type="match status" value="1"/>
</dbReference>
<dbReference type="InterPro" id="IPR041246">
    <property type="entry name" value="Bact_MG10"/>
</dbReference>
<evidence type="ECO:0000259" key="3">
    <source>
        <dbReference type="SMART" id="SM01360"/>
    </source>
</evidence>
<dbReference type="Pfam" id="PF01835">
    <property type="entry name" value="MG2"/>
    <property type="match status" value="1"/>
</dbReference>
<dbReference type="Pfam" id="PF00207">
    <property type="entry name" value="A2M"/>
    <property type="match status" value="1"/>
</dbReference>
<evidence type="ECO:0000256" key="2">
    <source>
        <dbReference type="SAM" id="MobiDB-lite"/>
    </source>
</evidence>
<dbReference type="Pfam" id="PF17973">
    <property type="entry name" value="bMG10"/>
    <property type="match status" value="1"/>
</dbReference>
<organism evidence="4 5">
    <name type="scientific">Prevotella koreensis</name>
    <dbReference type="NCBI Taxonomy" id="2490854"/>
    <lineage>
        <taxon>Bacteria</taxon>
        <taxon>Pseudomonadati</taxon>
        <taxon>Bacteroidota</taxon>
        <taxon>Bacteroidia</taxon>
        <taxon>Bacteroidales</taxon>
        <taxon>Prevotellaceae</taxon>
        <taxon>Prevotella</taxon>
    </lineage>
</organism>
<protein>
    <submittedName>
        <fullName evidence="4">Alpha-2-macroglobulin</fullName>
    </submittedName>
</protein>
<dbReference type="Gene3D" id="1.50.10.20">
    <property type="match status" value="1"/>
</dbReference>
<dbReference type="InterPro" id="IPR002890">
    <property type="entry name" value="MG2"/>
</dbReference>
<evidence type="ECO:0000313" key="5">
    <source>
        <dbReference type="Proteomes" id="UP000278983"/>
    </source>
</evidence>
<proteinExistence type="inferred from homology"/>
<feature type="region of interest" description="Disordered" evidence="2">
    <location>
        <begin position="1062"/>
        <end position="1093"/>
    </location>
</feature>
<dbReference type="Gene3D" id="2.20.130.20">
    <property type="match status" value="1"/>
</dbReference>
<keyword evidence="5" id="KW-1185">Reference proteome</keyword>
<reference evidence="4 5" key="1">
    <citation type="submission" date="2018-12" db="EMBL/GenBank/DDBJ databases">
        <title>Genome sequencing of Prevotella sp. KCOM 3155 (= JS262).</title>
        <authorList>
            <person name="Kook J.-K."/>
            <person name="Park S.-N."/>
            <person name="Lim Y.K."/>
        </authorList>
    </citation>
    <scope>NUCLEOTIDE SEQUENCE [LARGE SCALE GENOMIC DNA]</scope>
    <source>
        <strain evidence="4 5">KCOM 3155</strain>
    </source>
</reference>
<dbReference type="GO" id="GO:0004866">
    <property type="term" value="F:endopeptidase inhibitor activity"/>
    <property type="evidence" value="ECO:0007669"/>
    <property type="project" value="InterPro"/>
</dbReference>
<gene>
    <name evidence="4" type="ORF">EHV08_10750</name>
</gene>
<sequence>MKKSILLTIVVLFVLPMFVFGQSYNSLWKVVENELEKDLPQSAISALDKVIAKASREKSYGNLLKAQIMRSGLVTEVNPDSADVEIEKFKNAALMAEKSDPALAAVYYCALGNFYKEAYRYNAEEFAKSREYYAKALANPDLLARHKASEMEPLTVKGVDSKYFNHDLLSIIGFEAGDMKTLNEYYDSHGNREAAFLSALEMITWEHADIESYALGAGLRRFYDNEKITLLDSLIARYGDLEVCGAAAVLRGKEHFDSDKAEYDFLRDAINRWGNWKGANELRNMLTEITTPRFTVRSHYNIIYPNKPFDLVFDMRNLRGLTARIYRIDISPEEYKDVIDELDECDVLNKYDETLAFEKTLTYNERPPYEYFEDTLSVDGLSAGIYIMEVETPEMGKKKAYYSFNVTSLTYVSLGLPNKNIRFVVLDRESGQPVQNAKVAISDKYEDDESYNYYTTDEKGEVIISDIPEEAYVGMSTENENAFPIKELNQYEFIDYKAPWDRTLMEIYTDRSIYRPGQTVHVATLAYTVKNGDESKVLNDTPFVLELRNANGEVIGEKALTTDEFGMASTDFVLPSSGLTGHFYLRSKEFNTNHVIRVEEYKRPTFEVEFDDYKQGYKIGDTIMVKGRAKSYAGVPVQGAKVSYNVKRRQAWWGWWRNYNEDEVKLAEGQIVADDNGEFEIPLAFIYPEGSENVYSYIVSAKVTDAAGESHEGDISMSVGSKEFYFNFNLPEKELKEKLNSVVFSLYNAAGNKLEGDVKYTIDGKNAKMVKANETIKLDLTSLASGKHVMEAECKGEVRMREFIIFSIDDKTPYEETHDWFYTTDNTFPRDDKTVGVMVGSSDENVHVLYTIISENKVLESGTMALSNAINTRKFSYKDEYGTGILLNYVWVKNGEAYMHSHRISKPLPVKDLNVKWTTFRDRLTPGQKEEWTLSVQKPDGKSARAQLMATMYDKSLEQIAPYYMRLPLPFVRNASHTQWKYPYISSFLFSYGLDKSLLEFEELSFSVFEELSLGGIRHSGRYVELTRSGMRRTMPALSANYKEEVSEEILMDIVPMVKEERSSEENKEIEQKKYKEEKQEEDKEEKKKGEKTVSVRENFNETAFFFPMLITDSKGNVSLKFTLPESVTTWKVRGLAHDKEMNYGTFSGSAVAKKKVMVQPNIPRFVRMGDKSTVSTRIFNTSEKNVAGEVTMQLLDPETEEVVVESTQKFSVEAGKTGSATFVFEPERELKVKDLSLLICRITASGKGFSDGEQHYLPILPSNEMVINTLPITQHKPGKLNIDLANMIPSGKDISNRKYTLEYTNNPAWLMIQSIPFVGNVNENNAISLAASYYANSLGLSIMKQSPNIEKVFKEWQKEAGNEKSLASQLEKNQDLKTLVLDETPWVADAKNESERKREIARFFDDKDINQRLEKAIYGLKVLQNSDGSFSWWKGMRGSPYMTAEVVELLTRLNVLIGSQKNTAHILALANDYLSNIVIEKVKELKKMEKEGKPVIINDYYALQWAYMNLVSGVELTQEEKEAKDYIINYLSKQKLSESIYAKAFMAVVLAKDGQTEKAAEYIKSLKEYTVYNEEKGRYYETPRAHYSWFDYRIPTQTAVIEALQIVAPDDKQTIEEMRRWLLTEKHTQAWDTYINSVNAVFAFLYGNNKAIEGREMTTFTVDNHNISTSKETAGLGYVKTVIDAETPKQLEISKTSEGTSWGAVYAQFMQPATDIAETSSGLTVKRELVTAEDKKIDNLHTLKVGDKVKVRITIKADRDYDFVQLIDKRAACLEPINQLSGYHWGYYIAPKDYTTNYYFDSMAKGTYVVEAEYYIDRAGEYTTGTCTVQCAYSPEFFGRSKAFTITVK</sequence>
<evidence type="ECO:0000256" key="1">
    <source>
        <dbReference type="ARBA" id="ARBA00010556"/>
    </source>
</evidence>
<dbReference type="Proteomes" id="UP000278983">
    <property type="component" value="Unassembled WGS sequence"/>
</dbReference>
<name>A0A3S0PVQ8_9BACT</name>
<dbReference type="EMBL" id="RYYU01000001">
    <property type="protein sequence ID" value="RUL60171.1"/>
    <property type="molecule type" value="Genomic_DNA"/>
</dbReference>
<accession>A0A3S0PVQ8</accession>
<comment type="caution">
    <text evidence="4">The sequence shown here is derived from an EMBL/GenBank/DDBJ whole genome shotgun (WGS) entry which is preliminary data.</text>
</comment>
<dbReference type="PANTHER" id="PTHR40094">
    <property type="entry name" value="ALPHA-2-MACROGLOBULIN HOMOLOG"/>
    <property type="match status" value="1"/>
</dbReference>
<dbReference type="InterPro" id="IPR051802">
    <property type="entry name" value="YfhM-like"/>
</dbReference>
<dbReference type="InterPro" id="IPR008930">
    <property type="entry name" value="Terpenoid_cyclase/PrenylTrfase"/>
</dbReference>
<comment type="similarity">
    <text evidence="1">Belongs to the protease inhibitor I39 (alpha-2-macroglobulin) family. Bacterial alpha-2-macroglobulin subfamily.</text>
</comment>
<dbReference type="InterPro" id="IPR001599">
    <property type="entry name" value="Macroglobln_a2"/>
</dbReference>
<evidence type="ECO:0000313" key="4">
    <source>
        <dbReference type="EMBL" id="RUL60171.1"/>
    </source>
</evidence>
<dbReference type="SUPFAM" id="SSF48239">
    <property type="entry name" value="Terpenoid cyclases/Protein prenyltransferases"/>
    <property type="match status" value="1"/>
</dbReference>
<dbReference type="SMART" id="SM01360">
    <property type="entry name" value="A2M"/>
    <property type="match status" value="1"/>
</dbReference>
<feature type="domain" description="Alpha-2-macroglobulin" evidence="3">
    <location>
        <begin position="1103"/>
        <end position="1193"/>
    </location>
</feature>
<dbReference type="PANTHER" id="PTHR40094:SF1">
    <property type="entry name" value="UBIQUITIN DOMAIN-CONTAINING PROTEIN"/>
    <property type="match status" value="1"/>
</dbReference>